<organism evidence="1 2">
    <name type="scientific">Hexamita inflata</name>
    <dbReference type="NCBI Taxonomy" id="28002"/>
    <lineage>
        <taxon>Eukaryota</taxon>
        <taxon>Metamonada</taxon>
        <taxon>Diplomonadida</taxon>
        <taxon>Hexamitidae</taxon>
        <taxon>Hexamitinae</taxon>
        <taxon>Hexamita</taxon>
    </lineage>
</organism>
<keyword evidence="2" id="KW-1185">Reference proteome</keyword>
<evidence type="ECO:0000313" key="1">
    <source>
        <dbReference type="EMBL" id="CAL5971287.1"/>
    </source>
</evidence>
<dbReference type="Proteomes" id="UP001642409">
    <property type="component" value="Unassembled WGS sequence"/>
</dbReference>
<comment type="caution">
    <text evidence="1">The sequence shown here is derived from an EMBL/GenBank/DDBJ whole genome shotgun (WGS) entry which is preliminary data.</text>
</comment>
<protein>
    <submittedName>
        <fullName evidence="1">Uncharacterized protein</fullName>
    </submittedName>
</protein>
<sequence>MNFVQDPVAYVKRVQQIIQTDQMTNSQLQATVDRITDQFLSQNGYFAKNDQFVDSDGSSVDASFSTKLVLDFLSPDSPLIQLLMKNHNQHFTQNNQQTFVEQQLFEIFDPRPTTLLLNLLTSLVSLSQYCPLSLQADNYFKPSFNLYLVLLNRWINADLTKLTGTYSFTLQVTRDGKRTSKVIFCESTKEWFLVKLLLQQMRPSLTTDLRGCICDQISQVDMNNLDTTKKEKTIKICPVDSPRSMCLLILQLVQPKIQNKSLLEFCTNYLIELSSHIQKSSIQLNLLWAINKQLCVNNLGAIGIFAQSCLETLRKIYQPQKQEKINNKEQIARYGCDQKLFVLFLDQIIILMQNCVQFVQNNYQVDTSFFDFYSLLFSQQSFLYKIAKYSSNQLNGYKKYQEDIIQTFQNVQSALLSLKTSPEIIKNDPINESNNLIQLGQKMIIKSENNIQQFMFCLQLKKQINIDQKEEEEKMNFFGIEVKYSTINKLFGIRKQKDVLDQKINNLEYLIRLEKSGIEVQVDDDRTDREDIWVMKQILKNTNFWLITGAGLSTCVFAKQFIKWMVGQVE</sequence>
<name>A0ABP1GKS8_9EUKA</name>
<accession>A0ABP1GKS8</accession>
<gene>
    <name evidence="1" type="ORF">HINF_LOCUS1227</name>
</gene>
<proteinExistence type="predicted"/>
<evidence type="ECO:0000313" key="2">
    <source>
        <dbReference type="Proteomes" id="UP001642409"/>
    </source>
</evidence>
<dbReference type="EMBL" id="CAXDID020000002">
    <property type="protein sequence ID" value="CAL5971287.1"/>
    <property type="molecule type" value="Genomic_DNA"/>
</dbReference>
<reference evidence="1 2" key="1">
    <citation type="submission" date="2024-07" db="EMBL/GenBank/DDBJ databases">
        <authorList>
            <person name="Akdeniz Z."/>
        </authorList>
    </citation>
    <scope>NUCLEOTIDE SEQUENCE [LARGE SCALE GENOMIC DNA]</scope>
</reference>